<comment type="caution">
    <text evidence="1">The sequence shown here is derived from an EMBL/GenBank/DDBJ whole genome shotgun (WGS) entry which is preliminary data.</text>
</comment>
<evidence type="ECO:0000313" key="2">
    <source>
        <dbReference type="Proteomes" id="UP000568380"/>
    </source>
</evidence>
<keyword evidence="2" id="KW-1185">Reference proteome</keyword>
<name>A0A7W8EER8_9ACTN</name>
<gene>
    <name evidence="1" type="ORF">HNR40_003440</name>
</gene>
<dbReference type="EMBL" id="JACHIN010000004">
    <property type="protein sequence ID" value="MBB5077965.1"/>
    <property type="molecule type" value="Genomic_DNA"/>
</dbReference>
<organism evidence="1 2">
    <name type="scientific">Nonomuraea endophytica</name>
    <dbReference type="NCBI Taxonomy" id="714136"/>
    <lineage>
        <taxon>Bacteria</taxon>
        <taxon>Bacillati</taxon>
        <taxon>Actinomycetota</taxon>
        <taxon>Actinomycetes</taxon>
        <taxon>Streptosporangiales</taxon>
        <taxon>Streptosporangiaceae</taxon>
        <taxon>Nonomuraea</taxon>
    </lineage>
</organism>
<dbReference type="AlphaFoldDB" id="A0A7W8EER8"/>
<evidence type="ECO:0008006" key="3">
    <source>
        <dbReference type="Google" id="ProtNLM"/>
    </source>
</evidence>
<evidence type="ECO:0000313" key="1">
    <source>
        <dbReference type="EMBL" id="MBB5077965.1"/>
    </source>
</evidence>
<protein>
    <recommendedName>
        <fullName evidence="3">DNA-binding protein</fullName>
    </recommendedName>
</protein>
<dbReference type="RefSeq" id="WP_184962281.1">
    <property type="nucleotide sequence ID" value="NZ_JACHIN010000004.1"/>
</dbReference>
<dbReference type="Proteomes" id="UP000568380">
    <property type="component" value="Unassembled WGS sequence"/>
</dbReference>
<accession>A0A7W8EER8</accession>
<proteinExistence type="predicted"/>
<reference evidence="1 2" key="1">
    <citation type="submission" date="2020-08" db="EMBL/GenBank/DDBJ databases">
        <title>Genomic Encyclopedia of Type Strains, Phase IV (KMG-IV): sequencing the most valuable type-strain genomes for metagenomic binning, comparative biology and taxonomic classification.</title>
        <authorList>
            <person name="Goeker M."/>
        </authorList>
    </citation>
    <scope>NUCLEOTIDE SEQUENCE [LARGE SCALE GENOMIC DNA]</scope>
    <source>
        <strain evidence="1 2">DSM 45385</strain>
    </source>
</reference>
<sequence>MMPTDSPHRGGPYELDPAQYGWTLPDGWSLWADTPDGIPTELRGRYVIDGIDVTFTAQPRWITNGPLSVALDITPFDTESAERALDSDGITLQVLRSVPLGEARRVITEWGDRIRERFYPELLPPPIPAHVTNEYDYAVTAMAYVQLTHMGERRPLQAMAEAAGINRETMSARLRRARQLGLLITYGAGKPGGELTDKAVALLNPTNDTDERN</sequence>